<dbReference type="PANTHER" id="PTHR45655">
    <property type="entry name" value="GUANYLATE CYCLASE SOLUBLE SUBUNIT BETA-2"/>
    <property type="match status" value="1"/>
</dbReference>
<dbReference type="SUPFAM" id="SSF111126">
    <property type="entry name" value="Ligand-binding domain in the NO signalling and Golgi transport"/>
    <property type="match status" value="1"/>
</dbReference>
<evidence type="ECO:0000259" key="2">
    <source>
        <dbReference type="Pfam" id="PF07700"/>
    </source>
</evidence>
<dbReference type="Gene3D" id="3.90.1520.10">
    <property type="entry name" value="H-NOX domain"/>
    <property type="match status" value="1"/>
</dbReference>
<dbReference type="Pfam" id="PF07700">
    <property type="entry name" value="HNOB"/>
    <property type="match status" value="1"/>
</dbReference>
<dbReference type="AlphaFoldDB" id="A0A914D7X9"/>
<dbReference type="PANTHER" id="PTHR45655:SF13">
    <property type="entry name" value="SOLUBLE GUANYLATE CYCLASE GCY-32-RELATED"/>
    <property type="match status" value="1"/>
</dbReference>
<organism evidence="3 4">
    <name type="scientific">Acrobeloides nanus</name>
    <dbReference type="NCBI Taxonomy" id="290746"/>
    <lineage>
        <taxon>Eukaryota</taxon>
        <taxon>Metazoa</taxon>
        <taxon>Ecdysozoa</taxon>
        <taxon>Nematoda</taxon>
        <taxon>Chromadorea</taxon>
        <taxon>Rhabditida</taxon>
        <taxon>Tylenchina</taxon>
        <taxon>Cephalobomorpha</taxon>
        <taxon>Cephaloboidea</taxon>
        <taxon>Cephalobidae</taxon>
        <taxon>Acrobeloides</taxon>
    </lineage>
</organism>
<keyword evidence="3" id="KW-1185">Reference proteome</keyword>
<sequence>MIGLIHHSLKVMVLELFGLELWETVLRENNIDIDIEFAALEYYPDGPLVALVVSLSKNLGVSIDDCLYKFGVWIIPYLIENGYKEHISCLGGNLKV</sequence>
<feature type="domain" description="Heme NO-binding" evidence="2">
    <location>
        <begin position="3"/>
        <end position="95"/>
    </location>
</feature>
<accession>A0A914D7X9</accession>
<feature type="chain" id="PRO_5037203354" evidence="1">
    <location>
        <begin position="28"/>
        <end position="96"/>
    </location>
</feature>
<dbReference type="WBParaSite" id="ACRNAN_scaffold1933.g16737.t1">
    <property type="protein sequence ID" value="ACRNAN_scaffold1933.g16737.t1"/>
    <property type="gene ID" value="ACRNAN_scaffold1933.g16737"/>
</dbReference>
<reference evidence="4" key="1">
    <citation type="submission" date="2022-11" db="UniProtKB">
        <authorList>
            <consortium name="WormBaseParasite"/>
        </authorList>
    </citation>
    <scope>IDENTIFICATION</scope>
</reference>
<dbReference type="Proteomes" id="UP000887540">
    <property type="component" value="Unplaced"/>
</dbReference>
<keyword evidence="1" id="KW-0732">Signal</keyword>
<dbReference type="InterPro" id="IPR011644">
    <property type="entry name" value="Heme_NO-bd"/>
</dbReference>
<feature type="signal peptide" evidence="1">
    <location>
        <begin position="1"/>
        <end position="27"/>
    </location>
</feature>
<evidence type="ECO:0000256" key="1">
    <source>
        <dbReference type="SAM" id="SignalP"/>
    </source>
</evidence>
<name>A0A914D7X9_9BILA</name>
<dbReference type="InterPro" id="IPR038158">
    <property type="entry name" value="H-NOX_domain_sf"/>
</dbReference>
<protein>
    <submittedName>
        <fullName evidence="4">Heme NO-binding domain-containing protein</fullName>
    </submittedName>
</protein>
<evidence type="ECO:0000313" key="4">
    <source>
        <dbReference type="WBParaSite" id="ACRNAN_scaffold1933.g16737.t1"/>
    </source>
</evidence>
<dbReference type="GO" id="GO:0020037">
    <property type="term" value="F:heme binding"/>
    <property type="evidence" value="ECO:0007669"/>
    <property type="project" value="InterPro"/>
</dbReference>
<evidence type="ECO:0000313" key="3">
    <source>
        <dbReference type="Proteomes" id="UP000887540"/>
    </source>
</evidence>
<dbReference type="InterPro" id="IPR024096">
    <property type="entry name" value="NO_sig/Golgi_transp_ligand-bd"/>
</dbReference>
<proteinExistence type="predicted"/>